<sequence>MEARRNEIMNTNCELYSTIQSFLQTQQQTQKSLEKLVKNQKNISSHLNKLSLAKKTCEASDDQIKPPQNVLLKLKEKETISSISKRLCGDADKKCGARNKKKEKLEKVDKV</sequence>
<dbReference type="Proteomes" id="UP001152747">
    <property type="component" value="Unassembled WGS sequence"/>
</dbReference>
<evidence type="ECO:0000313" key="2">
    <source>
        <dbReference type="Proteomes" id="UP001152747"/>
    </source>
</evidence>
<dbReference type="EMBL" id="CANHGI010000003">
    <property type="protein sequence ID" value="CAI5445354.1"/>
    <property type="molecule type" value="Genomic_DNA"/>
</dbReference>
<evidence type="ECO:0000313" key="1">
    <source>
        <dbReference type="EMBL" id="CAI5445354.1"/>
    </source>
</evidence>
<gene>
    <name evidence="1" type="ORF">CAMP_LOCUS7991</name>
</gene>
<reference evidence="1" key="1">
    <citation type="submission" date="2022-11" db="EMBL/GenBank/DDBJ databases">
        <authorList>
            <person name="Kikuchi T."/>
        </authorList>
    </citation>
    <scope>NUCLEOTIDE SEQUENCE</scope>
    <source>
        <strain evidence="1">PS1010</strain>
    </source>
</reference>
<protein>
    <submittedName>
        <fullName evidence="1">Uncharacterized protein</fullName>
    </submittedName>
</protein>
<comment type="caution">
    <text evidence="1">The sequence shown here is derived from an EMBL/GenBank/DDBJ whole genome shotgun (WGS) entry which is preliminary data.</text>
</comment>
<dbReference type="AlphaFoldDB" id="A0A9P1IH47"/>
<accession>A0A9P1IH47</accession>
<proteinExistence type="predicted"/>
<keyword evidence="2" id="KW-1185">Reference proteome</keyword>
<name>A0A9P1IH47_9PELO</name>
<organism evidence="1 2">
    <name type="scientific">Caenorhabditis angaria</name>
    <dbReference type="NCBI Taxonomy" id="860376"/>
    <lineage>
        <taxon>Eukaryota</taxon>
        <taxon>Metazoa</taxon>
        <taxon>Ecdysozoa</taxon>
        <taxon>Nematoda</taxon>
        <taxon>Chromadorea</taxon>
        <taxon>Rhabditida</taxon>
        <taxon>Rhabditina</taxon>
        <taxon>Rhabditomorpha</taxon>
        <taxon>Rhabditoidea</taxon>
        <taxon>Rhabditidae</taxon>
        <taxon>Peloderinae</taxon>
        <taxon>Caenorhabditis</taxon>
    </lineage>
</organism>